<evidence type="ECO:0000256" key="3">
    <source>
        <dbReference type="ARBA" id="ARBA00023175"/>
    </source>
</evidence>
<gene>
    <name evidence="8" type="ORF">GIB67_004851</name>
</gene>
<dbReference type="InterPro" id="IPR044730">
    <property type="entry name" value="RNase_H-like_dom_plant"/>
</dbReference>
<dbReference type="InterPro" id="IPR027417">
    <property type="entry name" value="P-loop_NTPase"/>
</dbReference>
<dbReference type="InterPro" id="IPR036961">
    <property type="entry name" value="Kinesin_motor_dom_sf"/>
</dbReference>
<comment type="caution">
    <text evidence="8">The sequence shown here is derived from an EMBL/GenBank/DDBJ whole genome shotgun (WGS) entry which is preliminary data.</text>
</comment>
<evidence type="ECO:0000313" key="9">
    <source>
        <dbReference type="Proteomes" id="UP000541444"/>
    </source>
</evidence>
<dbReference type="InterPro" id="IPR027640">
    <property type="entry name" value="Kinesin-like_fam"/>
</dbReference>
<evidence type="ECO:0000313" key="8">
    <source>
        <dbReference type="EMBL" id="KAF6144178.1"/>
    </source>
</evidence>
<dbReference type="GO" id="GO:0003777">
    <property type="term" value="F:microtubule motor activity"/>
    <property type="evidence" value="ECO:0007669"/>
    <property type="project" value="InterPro"/>
</dbReference>
<evidence type="ECO:0000256" key="5">
    <source>
        <dbReference type="RuleBase" id="RU000394"/>
    </source>
</evidence>
<dbReference type="SMART" id="SM00129">
    <property type="entry name" value="KISc"/>
    <property type="match status" value="1"/>
</dbReference>
<feature type="binding site" evidence="4">
    <location>
        <begin position="161"/>
        <end position="168"/>
    </location>
    <ligand>
        <name>ATP</name>
        <dbReference type="ChEBI" id="CHEBI:30616"/>
    </ligand>
</feature>
<sequence length="502" mass="56431">MDASWTKNNIPEGTGFTIKSHTDVFLCAGFDSARAEDPEEAEAISVIRGIEAAYNLGLARVLLLTDCQRLFIFPLFTCCFDCASMERNRGDLNASFYSNMIGDFEKLKRLKLRNNNWNSESFKFEEVFNENASQRRVHDGVAKPVVEGVLNGYNGTVMAYGQTGPGKTYTVGQLGKDDISQRGMMVRAMEDIFKNTSSTFDTVEFSYLQLYLEHIQDLLVPENNSILIVEDSKTATFSATIKSSSNSVAVRWIGSASSGSNSNSVAVLQVNVVVPTLRKSKLLIVNLAGSERIDKSGREGHMLEEAKFINLSLTSLGKCINALAVNSPHMPTRDSKLTRLLCDSFGGAEKSLSASSELLEKENSRLELEIKNLVDELNDQKYHNDLMRGEVLRMKMSLKQKKQNQHENFTYQNLLADTTQMYENKIAEMIEQLEDERARSRSAHKQLAVAKQTLIDHHMSIQVQVQNDIHELAMKLKEMCQLHEKTVNAYESLKTEYEKLLS</sequence>
<dbReference type="PROSITE" id="PS00411">
    <property type="entry name" value="KINESIN_MOTOR_1"/>
    <property type="match status" value="1"/>
</dbReference>
<protein>
    <recommendedName>
        <fullName evidence="5">Kinesin-like protein</fullName>
    </recommendedName>
</protein>
<accession>A0A7J7LNQ5</accession>
<dbReference type="InterPro" id="IPR001752">
    <property type="entry name" value="Kinesin_motor_dom"/>
</dbReference>
<dbReference type="Pfam" id="PF00225">
    <property type="entry name" value="Kinesin"/>
    <property type="match status" value="1"/>
</dbReference>
<keyword evidence="5" id="KW-0493">Microtubule</keyword>
<dbReference type="GO" id="GO:0003676">
    <property type="term" value="F:nucleic acid binding"/>
    <property type="evidence" value="ECO:0007669"/>
    <property type="project" value="InterPro"/>
</dbReference>
<dbReference type="Gene3D" id="3.40.850.10">
    <property type="entry name" value="Kinesin motor domain"/>
    <property type="match status" value="1"/>
</dbReference>
<dbReference type="InterPro" id="IPR002156">
    <property type="entry name" value="RNaseH_domain"/>
</dbReference>
<evidence type="ECO:0000256" key="2">
    <source>
        <dbReference type="ARBA" id="ARBA00022840"/>
    </source>
</evidence>
<keyword evidence="6" id="KW-0175">Coiled coil</keyword>
<dbReference type="Pfam" id="PF13456">
    <property type="entry name" value="RVT_3"/>
    <property type="match status" value="1"/>
</dbReference>
<dbReference type="PRINTS" id="PR00380">
    <property type="entry name" value="KINESINHEAVY"/>
</dbReference>
<dbReference type="Proteomes" id="UP000541444">
    <property type="component" value="Unassembled WGS sequence"/>
</dbReference>
<keyword evidence="9" id="KW-1185">Reference proteome</keyword>
<dbReference type="GO" id="GO:0004523">
    <property type="term" value="F:RNA-DNA hybrid ribonuclease activity"/>
    <property type="evidence" value="ECO:0007669"/>
    <property type="project" value="InterPro"/>
</dbReference>
<dbReference type="PANTHER" id="PTHR47968:SF34">
    <property type="entry name" value="KINESIN-LIKE PROTEIN"/>
    <property type="match status" value="1"/>
</dbReference>
<keyword evidence="2 4" id="KW-0067">ATP-binding</keyword>
<proteinExistence type="inferred from homology"/>
<feature type="coiled-coil region" evidence="6">
    <location>
        <begin position="419"/>
        <end position="450"/>
    </location>
</feature>
<dbReference type="OrthoDB" id="3176171at2759"/>
<dbReference type="AlphaFoldDB" id="A0A7J7LNQ5"/>
<feature type="domain" description="Kinesin motor" evidence="7">
    <location>
        <begin position="49"/>
        <end position="347"/>
    </location>
</feature>
<dbReference type="GO" id="GO:0005874">
    <property type="term" value="C:microtubule"/>
    <property type="evidence" value="ECO:0007669"/>
    <property type="project" value="UniProtKB-KW"/>
</dbReference>
<dbReference type="GO" id="GO:0008017">
    <property type="term" value="F:microtubule binding"/>
    <property type="evidence" value="ECO:0007669"/>
    <property type="project" value="InterPro"/>
</dbReference>
<organism evidence="8 9">
    <name type="scientific">Kingdonia uniflora</name>
    <dbReference type="NCBI Taxonomy" id="39325"/>
    <lineage>
        <taxon>Eukaryota</taxon>
        <taxon>Viridiplantae</taxon>
        <taxon>Streptophyta</taxon>
        <taxon>Embryophyta</taxon>
        <taxon>Tracheophyta</taxon>
        <taxon>Spermatophyta</taxon>
        <taxon>Magnoliopsida</taxon>
        <taxon>Ranunculales</taxon>
        <taxon>Circaeasteraceae</taxon>
        <taxon>Kingdonia</taxon>
    </lineage>
</organism>
<name>A0A7J7LNQ5_9MAGN</name>
<evidence type="ECO:0000259" key="7">
    <source>
        <dbReference type="PROSITE" id="PS50067"/>
    </source>
</evidence>
<dbReference type="InterPro" id="IPR019821">
    <property type="entry name" value="Kinesin_motor_CS"/>
</dbReference>
<keyword evidence="1 4" id="KW-0547">Nucleotide-binding</keyword>
<dbReference type="PROSITE" id="PS50067">
    <property type="entry name" value="KINESIN_MOTOR_2"/>
    <property type="match status" value="1"/>
</dbReference>
<evidence type="ECO:0000256" key="1">
    <source>
        <dbReference type="ARBA" id="ARBA00022741"/>
    </source>
</evidence>
<reference evidence="8 9" key="1">
    <citation type="journal article" date="2020" name="IScience">
        <title>Genome Sequencing of the Endangered Kingdonia uniflora (Circaeasteraceae, Ranunculales) Reveals Potential Mechanisms of Evolutionary Specialization.</title>
        <authorList>
            <person name="Sun Y."/>
            <person name="Deng T."/>
            <person name="Zhang A."/>
            <person name="Moore M.J."/>
            <person name="Landis J.B."/>
            <person name="Lin N."/>
            <person name="Zhang H."/>
            <person name="Zhang X."/>
            <person name="Huang J."/>
            <person name="Zhang X."/>
            <person name="Sun H."/>
            <person name="Wang H."/>
        </authorList>
    </citation>
    <scope>NUCLEOTIDE SEQUENCE [LARGE SCALE GENOMIC DNA]</scope>
    <source>
        <strain evidence="8">TB1705</strain>
        <tissue evidence="8">Leaf</tissue>
    </source>
</reference>
<evidence type="ECO:0000256" key="6">
    <source>
        <dbReference type="SAM" id="Coils"/>
    </source>
</evidence>
<dbReference type="GO" id="GO:0005524">
    <property type="term" value="F:ATP binding"/>
    <property type="evidence" value="ECO:0007669"/>
    <property type="project" value="UniProtKB-UniRule"/>
</dbReference>
<feature type="coiled-coil region" evidence="6">
    <location>
        <begin position="349"/>
        <end position="383"/>
    </location>
</feature>
<comment type="similarity">
    <text evidence="4 5">Belongs to the TRAFAC class myosin-kinesin ATPase superfamily. Kinesin family.</text>
</comment>
<evidence type="ECO:0000256" key="4">
    <source>
        <dbReference type="PROSITE-ProRule" id="PRU00283"/>
    </source>
</evidence>
<dbReference type="CDD" id="cd06222">
    <property type="entry name" value="RNase_H_like"/>
    <property type="match status" value="1"/>
</dbReference>
<keyword evidence="3 4" id="KW-0505">Motor protein</keyword>
<dbReference type="EMBL" id="JACGCM010002137">
    <property type="protein sequence ID" value="KAF6144178.1"/>
    <property type="molecule type" value="Genomic_DNA"/>
</dbReference>
<dbReference type="PANTHER" id="PTHR47968">
    <property type="entry name" value="CENTROMERE PROTEIN E"/>
    <property type="match status" value="1"/>
</dbReference>
<dbReference type="GO" id="GO:0007018">
    <property type="term" value="P:microtubule-based movement"/>
    <property type="evidence" value="ECO:0007669"/>
    <property type="project" value="InterPro"/>
</dbReference>
<dbReference type="SUPFAM" id="SSF52540">
    <property type="entry name" value="P-loop containing nucleoside triphosphate hydrolases"/>
    <property type="match status" value="1"/>
</dbReference>